<dbReference type="PANTHER" id="PTHR13284">
    <property type="entry name" value="GH01354P"/>
    <property type="match status" value="1"/>
</dbReference>
<name>A0ABN9L6Z8_9NEOB</name>
<feature type="compositionally biased region" description="Basic residues" evidence="1">
    <location>
        <begin position="243"/>
        <end position="253"/>
    </location>
</feature>
<organism evidence="3 4">
    <name type="scientific">Ranitomeya imitator</name>
    <name type="common">mimic poison frog</name>
    <dbReference type="NCBI Taxonomy" id="111125"/>
    <lineage>
        <taxon>Eukaryota</taxon>
        <taxon>Metazoa</taxon>
        <taxon>Chordata</taxon>
        <taxon>Craniata</taxon>
        <taxon>Vertebrata</taxon>
        <taxon>Euteleostomi</taxon>
        <taxon>Amphibia</taxon>
        <taxon>Batrachia</taxon>
        <taxon>Anura</taxon>
        <taxon>Neobatrachia</taxon>
        <taxon>Hyloidea</taxon>
        <taxon>Dendrobatidae</taxon>
        <taxon>Dendrobatinae</taxon>
        <taxon>Ranitomeya</taxon>
    </lineage>
</organism>
<evidence type="ECO:0000256" key="1">
    <source>
        <dbReference type="SAM" id="MobiDB-lite"/>
    </source>
</evidence>
<feature type="compositionally biased region" description="Polar residues" evidence="1">
    <location>
        <begin position="448"/>
        <end position="460"/>
    </location>
</feature>
<dbReference type="Proteomes" id="UP001176940">
    <property type="component" value="Unassembled WGS sequence"/>
</dbReference>
<keyword evidence="4" id="KW-1185">Reference proteome</keyword>
<dbReference type="InterPro" id="IPR004038">
    <property type="entry name" value="Ribosomal_eL8/eL30/eS12/Gad45"/>
</dbReference>
<feature type="region of interest" description="Disordered" evidence="1">
    <location>
        <begin position="241"/>
        <end position="271"/>
    </location>
</feature>
<evidence type="ECO:0000313" key="3">
    <source>
        <dbReference type="EMBL" id="CAJ0931124.1"/>
    </source>
</evidence>
<evidence type="ECO:0000259" key="2">
    <source>
        <dbReference type="Pfam" id="PF01248"/>
    </source>
</evidence>
<dbReference type="Pfam" id="PF01248">
    <property type="entry name" value="Ribosomal_L7Ae"/>
    <property type="match status" value="1"/>
</dbReference>
<reference evidence="3" key="1">
    <citation type="submission" date="2023-07" db="EMBL/GenBank/DDBJ databases">
        <authorList>
            <person name="Stuckert A."/>
        </authorList>
    </citation>
    <scope>NUCLEOTIDE SEQUENCE</scope>
</reference>
<feature type="region of interest" description="Disordered" evidence="1">
    <location>
        <begin position="368"/>
        <end position="518"/>
    </location>
</feature>
<dbReference type="PANTHER" id="PTHR13284:SF9">
    <property type="entry name" value="SELENOCYSTEINE INSERTION SEQUENCE-BINDING PROTEIN 2"/>
    <property type="match status" value="1"/>
</dbReference>
<feature type="domain" description="Ribosomal protein eL8/eL30/eS12/Gadd45" evidence="2">
    <location>
        <begin position="562"/>
        <end position="654"/>
    </location>
</feature>
<comment type="caution">
    <text evidence="3">The sequence shown here is derived from an EMBL/GenBank/DDBJ whole genome shotgun (WGS) entry which is preliminary data.</text>
</comment>
<protein>
    <recommendedName>
        <fullName evidence="2">Ribosomal protein eL8/eL30/eS12/Gadd45 domain-containing protein</fullName>
    </recommendedName>
</protein>
<dbReference type="InterPro" id="IPR029064">
    <property type="entry name" value="Ribosomal_eL30-like_sf"/>
</dbReference>
<accession>A0ABN9L6Z8</accession>
<sequence>MSQIMSGFRKEKEKSRFCALTSVKLASVTPAFESQMKSTPSPTTYRDLLHARTELDLSLTEIADRAIRWSQQRFYALNNKNNSNLARRLKCLPLPRPPIRIRSPAGITSNPQQISHFFQQKLRQLYKAPITSNSETIETFLDSIPLPALSSDLIELLNQAVTPTKQIIALAWKKPNLDFSAVKTRLTWYMINEKLSAILMDKVGKFEKIWLPWAEYTNHTPFATPLPPTPNLATEAEAEKALAKKKRKRKKKNSSSEVPGTAKPTDENIVYQEPPRFQDAEEFPDLISSSAGIKCESKSNSGFIWGPRGSVETANNKSGGKKSKKPVQLDLGGMLMALEQRQTIEKSKQATKPLVLCVGGGVTVKAREPANVGKTPQSKLSLTPHNPLDSTSPLVKKGKQREVPKAKKPTSLKKIILKEREQRKQLNLFPSQEATPPIPLPPIDTDCTAESQALTEQSPASPDPHDIDSGLTNHCLDIPEEDSTEAADACASPPDEPSPDVPDATDVSVPVQQPSSNLPKIHSRRFREYCSQVLSKEVDACVTELLKELVRFQDRLYLKDPVKAKTKRRLVMGLREVLKHLKLKKLKCIIISPNCEKIQSKGGLDDTLQSIINFACEQNIPFVFALNRKALGRCVNKAVPVSVVGIFSYDGAQDHFHKLYDLTMKARQDYKDMINSLQTQQTENEGEENDVETVSEDIQPESLEVATESAMEETEEPNYIKVWKRMLEETYTPYAVSLEESVTSDMFNFHL</sequence>
<dbReference type="InterPro" id="IPR040051">
    <property type="entry name" value="SECISBP2"/>
</dbReference>
<proteinExistence type="predicted"/>
<dbReference type="EMBL" id="CAUEEQ010007499">
    <property type="protein sequence ID" value="CAJ0931124.1"/>
    <property type="molecule type" value="Genomic_DNA"/>
</dbReference>
<gene>
    <name evidence="3" type="ORF">RIMI_LOCUS4611032</name>
</gene>
<evidence type="ECO:0000313" key="4">
    <source>
        <dbReference type="Proteomes" id="UP001176940"/>
    </source>
</evidence>
<feature type="compositionally biased region" description="Polar residues" evidence="1">
    <location>
        <begin position="374"/>
        <end position="393"/>
    </location>
</feature>
<dbReference type="Gene3D" id="3.30.1330.30">
    <property type="match status" value="1"/>
</dbReference>
<dbReference type="SUPFAM" id="SSF55315">
    <property type="entry name" value="L30e-like"/>
    <property type="match status" value="1"/>
</dbReference>